<evidence type="ECO:0000256" key="12">
    <source>
        <dbReference type="ARBA" id="ARBA00023136"/>
    </source>
</evidence>
<keyword evidence="11" id="KW-0902">Two-component regulatory system</keyword>
<evidence type="ECO:0000259" key="14">
    <source>
        <dbReference type="Pfam" id="PF07568"/>
    </source>
</evidence>
<name>A0A845AQK0_9SPHN</name>
<comment type="caution">
    <text evidence="16">The sequence shown here is derived from an EMBL/GenBank/DDBJ whole genome shotgun (WGS) entry which is preliminary data.</text>
</comment>
<comment type="catalytic activity">
    <reaction evidence="1">
        <text>ATP + protein L-histidine = ADP + protein N-phospho-L-histidine.</text>
        <dbReference type="EC" id="2.7.13.3"/>
    </reaction>
</comment>
<keyword evidence="5" id="KW-0808">Transferase</keyword>
<dbReference type="GO" id="GO:0016020">
    <property type="term" value="C:membrane"/>
    <property type="evidence" value="ECO:0007669"/>
    <property type="project" value="UniProtKB-SubCell"/>
</dbReference>
<dbReference type="InterPro" id="IPR038318">
    <property type="entry name" value="KdpD_sf"/>
</dbReference>
<evidence type="ECO:0000256" key="11">
    <source>
        <dbReference type="ARBA" id="ARBA00023012"/>
    </source>
</evidence>
<evidence type="ECO:0000256" key="10">
    <source>
        <dbReference type="ARBA" id="ARBA00022989"/>
    </source>
</evidence>
<dbReference type="Gene3D" id="3.30.565.10">
    <property type="entry name" value="Histidine kinase-like ATPase, C-terminal domain"/>
    <property type="match status" value="1"/>
</dbReference>
<evidence type="ECO:0000256" key="8">
    <source>
        <dbReference type="ARBA" id="ARBA00022777"/>
    </source>
</evidence>
<dbReference type="GO" id="GO:0005524">
    <property type="term" value="F:ATP binding"/>
    <property type="evidence" value="ECO:0007669"/>
    <property type="project" value="UniProtKB-KW"/>
</dbReference>
<dbReference type="EC" id="2.7.13.3" evidence="3"/>
<keyword evidence="17" id="KW-1185">Reference proteome</keyword>
<keyword evidence="12 13" id="KW-0472">Membrane</keyword>
<evidence type="ECO:0000256" key="1">
    <source>
        <dbReference type="ARBA" id="ARBA00000085"/>
    </source>
</evidence>
<keyword evidence="6 13" id="KW-0812">Transmembrane</keyword>
<keyword evidence="7" id="KW-0547">Nucleotide-binding</keyword>
<evidence type="ECO:0000256" key="6">
    <source>
        <dbReference type="ARBA" id="ARBA00022692"/>
    </source>
</evidence>
<reference evidence="16 17" key="1">
    <citation type="submission" date="2019-12" db="EMBL/GenBank/DDBJ databases">
        <title>Genomic-based taxomic classification of the family Erythrobacteraceae.</title>
        <authorList>
            <person name="Xu L."/>
        </authorList>
    </citation>
    <scope>NUCLEOTIDE SEQUENCE [LARGE SCALE GENOMIC DNA]</scope>
    <source>
        <strain evidence="16 17">KEMB 9005-328</strain>
    </source>
</reference>
<feature type="domain" description="Sensor protein KdpD transmembrane" evidence="15">
    <location>
        <begin position="28"/>
        <end position="125"/>
    </location>
</feature>
<accession>A0A845AQK0</accession>
<evidence type="ECO:0000259" key="15">
    <source>
        <dbReference type="Pfam" id="PF13493"/>
    </source>
</evidence>
<proteinExistence type="predicted"/>
<evidence type="ECO:0000256" key="3">
    <source>
        <dbReference type="ARBA" id="ARBA00012438"/>
    </source>
</evidence>
<protein>
    <recommendedName>
        <fullName evidence="3">histidine kinase</fullName>
        <ecNumber evidence="3">2.7.13.3</ecNumber>
    </recommendedName>
</protein>
<sequence>MHRLARYDVSQRFQSQMAKLAAEGGFGIICAAVMIALRSGVDTLAPTSGPFALVYPTVLVATLFGHLFAGLIAWALSFGWAWYFVLPYAESFSFKIPTDPPRVAINLLASLIVILFAESFRRAVRYYADVIEASADRRLTLLAELEHRTKNNFALVASLLEIQKRRHSDERVTRALEDASGRVMTFADAYTNLAAEQEEGADVAMKPYLERLIERLTKASFATNVSVRYSIADLTLPREQAVGLGLYLNESIANSAKYAFPDDRDGALEIDLYWPKAAGPYAYPIMAWAKRPFRLIMREV</sequence>
<comment type="subcellular location">
    <subcellularLocation>
        <location evidence="2">Membrane</location>
        <topology evidence="2">Multi-pass membrane protein</topology>
    </subcellularLocation>
</comment>
<keyword evidence="8" id="KW-0418">Kinase</keyword>
<evidence type="ECO:0000256" key="7">
    <source>
        <dbReference type="ARBA" id="ARBA00022741"/>
    </source>
</evidence>
<dbReference type="InterPro" id="IPR011495">
    <property type="entry name" value="Sig_transdc_His_kin_sub2_dim/P"/>
</dbReference>
<evidence type="ECO:0000256" key="9">
    <source>
        <dbReference type="ARBA" id="ARBA00022840"/>
    </source>
</evidence>
<keyword evidence="4" id="KW-0597">Phosphoprotein</keyword>
<dbReference type="PANTHER" id="PTHR41523:SF8">
    <property type="entry name" value="ETHYLENE RESPONSE SENSOR PROTEIN"/>
    <property type="match status" value="1"/>
</dbReference>
<dbReference type="Gene3D" id="1.20.120.620">
    <property type="entry name" value="Backbone structure of the membrane domain of e. Coli histidine kinase receptor kdpd"/>
    <property type="match status" value="1"/>
</dbReference>
<evidence type="ECO:0000256" key="13">
    <source>
        <dbReference type="SAM" id="Phobius"/>
    </source>
</evidence>
<organism evidence="16 17">
    <name type="scientific">Qipengyuania algicida</name>
    <dbReference type="NCBI Taxonomy" id="1836209"/>
    <lineage>
        <taxon>Bacteria</taxon>
        <taxon>Pseudomonadati</taxon>
        <taxon>Pseudomonadota</taxon>
        <taxon>Alphaproteobacteria</taxon>
        <taxon>Sphingomonadales</taxon>
        <taxon>Erythrobacteraceae</taxon>
        <taxon>Qipengyuania</taxon>
    </lineage>
</organism>
<keyword evidence="9" id="KW-0067">ATP-binding</keyword>
<dbReference type="Proteomes" id="UP000439780">
    <property type="component" value="Unassembled WGS sequence"/>
</dbReference>
<feature type="transmembrane region" description="Helical" evidence="13">
    <location>
        <begin position="20"/>
        <end position="41"/>
    </location>
</feature>
<evidence type="ECO:0000313" key="17">
    <source>
        <dbReference type="Proteomes" id="UP000439780"/>
    </source>
</evidence>
<feature type="transmembrane region" description="Helical" evidence="13">
    <location>
        <begin position="53"/>
        <end position="83"/>
    </location>
</feature>
<dbReference type="AlphaFoldDB" id="A0A845AQK0"/>
<evidence type="ECO:0000256" key="4">
    <source>
        <dbReference type="ARBA" id="ARBA00022553"/>
    </source>
</evidence>
<dbReference type="EMBL" id="WTYA01000007">
    <property type="protein sequence ID" value="MXP29198.1"/>
    <property type="molecule type" value="Genomic_DNA"/>
</dbReference>
<dbReference type="Pfam" id="PF07568">
    <property type="entry name" value="HisKA_2"/>
    <property type="match status" value="1"/>
</dbReference>
<evidence type="ECO:0000313" key="16">
    <source>
        <dbReference type="EMBL" id="MXP29198.1"/>
    </source>
</evidence>
<dbReference type="InterPro" id="IPR036890">
    <property type="entry name" value="HATPase_C_sf"/>
</dbReference>
<feature type="transmembrane region" description="Helical" evidence="13">
    <location>
        <begin position="103"/>
        <end position="120"/>
    </location>
</feature>
<evidence type="ECO:0000256" key="2">
    <source>
        <dbReference type="ARBA" id="ARBA00004141"/>
    </source>
</evidence>
<keyword evidence="10 13" id="KW-1133">Transmembrane helix</keyword>
<dbReference type="InterPro" id="IPR025201">
    <property type="entry name" value="KdpD_TM"/>
</dbReference>
<dbReference type="PANTHER" id="PTHR41523">
    <property type="entry name" value="TWO-COMPONENT SYSTEM SENSOR PROTEIN"/>
    <property type="match status" value="1"/>
</dbReference>
<feature type="domain" description="Signal transduction histidine kinase subgroup 2 dimerisation and phosphoacceptor" evidence="14">
    <location>
        <begin position="144"/>
        <end position="218"/>
    </location>
</feature>
<dbReference type="GO" id="GO:0000160">
    <property type="term" value="P:phosphorelay signal transduction system"/>
    <property type="evidence" value="ECO:0007669"/>
    <property type="project" value="UniProtKB-KW"/>
</dbReference>
<dbReference type="GO" id="GO:0004673">
    <property type="term" value="F:protein histidine kinase activity"/>
    <property type="evidence" value="ECO:0007669"/>
    <property type="project" value="UniProtKB-EC"/>
</dbReference>
<dbReference type="Pfam" id="PF13493">
    <property type="entry name" value="DUF4118"/>
    <property type="match status" value="1"/>
</dbReference>
<gene>
    <name evidence="16" type="ORF">GRI58_10235</name>
</gene>
<evidence type="ECO:0000256" key="5">
    <source>
        <dbReference type="ARBA" id="ARBA00022679"/>
    </source>
</evidence>